<reference evidence="10" key="1">
    <citation type="journal article" date="2019" name="Int. J. Syst. Evol. Microbiol.">
        <title>The Global Catalogue of Microorganisms (GCM) 10K type strain sequencing project: providing services to taxonomists for standard genome sequencing and annotation.</title>
        <authorList>
            <consortium name="The Broad Institute Genomics Platform"/>
            <consortium name="The Broad Institute Genome Sequencing Center for Infectious Disease"/>
            <person name="Wu L."/>
            <person name="Ma J."/>
        </authorList>
    </citation>
    <scope>NUCLEOTIDE SEQUENCE [LARGE SCALE GENOMIC DNA]</scope>
    <source>
        <strain evidence="10">CCUG 53270</strain>
    </source>
</reference>
<keyword evidence="6 7" id="KW-0472">Membrane</keyword>
<dbReference type="InterPro" id="IPR035906">
    <property type="entry name" value="MetI-like_sf"/>
</dbReference>
<keyword evidence="10" id="KW-1185">Reference proteome</keyword>
<dbReference type="InterPro" id="IPR000515">
    <property type="entry name" value="MetI-like"/>
</dbReference>
<dbReference type="EMBL" id="JBHTLU010000013">
    <property type="protein sequence ID" value="MFD1220748.1"/>
    <property type="molecule type" value="Genomic_DNA"/>
</dbReference>
<comment type="similarity">
    <text evidence="7">Belongs to the binding-protein-dependent transport system permease family.</text>
</comment>
<feature type="transmembrane region" description="Helical" evidence="7">
    <location>
        <begin position="113"/>
        <end position="137"/>
    </location>
</feature>
<evidence type="ECO:0000256" key="3">
    <source>
        <dbReference type="ARBA" id="ARBA00022475"/>
    </source>
</evidence>
<sequence length="285" mass="31960">MKAEGAVLKSSNWIAGALHYLVLTLISVVMLIPFLWMVSTSLKEPAKIFVFPPEFIPSAIRWANYTEVLNNTPFHLYYFNSVYIAVVVTVGTAFFASLAGYSFARIPFKGRDLVFLLLLSTMMIPAEATAIPMFLFMRDLGFNNTHVPLIALPIFGAEGAFGVFVMRQYFIAMPKDLEEAAMIDGCSRMRTFFEIMLPMAKPAIASLTIFTFLTTWNDFFNPLIFINNRNLMTLPLALSLFTDEAGTAWNLLMSASVMVTLPLLLVFFFAQKQFIQGIAMTGLKE</sequence>
<evidence type="ECO:0000256" key="6">
    <source>
        <dbReference type="ARBA" id="ARBA00023136"/>
    </source>
</evidence>
<evidence type="ECO:0000256" key="1">
    <source>
        <dbReference type="ARBA" id="ARBA00004651"/>
    </source>
</evidence>
<keyword evidence="2 7" id="KW-0813">Transport</keyword>
<keyword evidence="3" id="KW-1003">Cell membrane</keyword>
<dbReference type="PANTHER" id="PTHR43744:SF12">
    <property type="entry name" value="ABC TRANSPORTER PERMEASE PROTEIN MG189-RELATED"/>
    <property type="match status" value="1"/>
</dbReference>
<name>A0ABW3UIW4_9BACL</name>
<accession>A0ABW3UIW4</accession>
<evidence type="ECO:0000313" key="9">
    <source>
        <dbReference type="EMBL" id="MFD1220748.1"/>
    </source>
</evidence>
<feature type="transmembrane region" description="Helical" evidence="7">
    <location>
        <begin position="248"/>
        <end position="270"/>
    </location>
</feature>
<feature type="transmembrane region" description="Helical" evidence="7">
    <location>
        <begin position="77"/>
        <end position="101"/>
    </location>
</feature>
<comment type="caution">
    <text evidence="9">The sequence shown here is derived from an EMBL/GenBank/DDBJ whole genome shotgun (WGS) entry which is preliminary data.</text>
</comment>
<proteinExistence type="inferred from homology"/>
<evidence type="ECO:0000256" key="2">
    <source>
        <dbReference type="ARBA" id="ARBA00022448"/>
    </source>
</evidence>
<dbReference type="SUPFAM" id="SSF161098">
    <property type="entry name" value="MetI-like"/>
    <property type="match status" value="1"/>
</dbReference>
<dbReference type="Gene3D" id="1.10.3720.10">
    <property type="entry name" value="MetI-like"/>
    <property type="match status" value="1"/>
</dbReference>
<gene>
    <name evidence="9" type="ORF">ACFQ4B_11495</name>
</gene>
<dbReference type="PROSITE" id="PS50928">
    <property type="entry name" value="ABC_TM1"/>
    <property type="match status" value="1"/>
</dbReference>
<evidence type="ECO:0000256" key="7">
    <source>
        <dbReference type="RuleBase" id="RU363032"/>
    </source>
</evidence>
<evidence type="ECO:0000256" key="5">
    <source>
        <dbReference type="ARBA" id="ARBA00022989"/>
    </source>
</evidence>
<evidence type="ECO:0000259" key="8">
    <source>
        <dbReference type="PROSITE" id="PS50928"/>
    </source>
</evidence>
<comment type="subcellular location">
    <subcellularLocation>
        <location evidence="1 7">Cell membrane</location>
        <topology evidence="1 7">Multi-pass membrane protein</topology>
    </subcellularLocation>
</comment>
<organism evidence="9 10">
    <name type="scientific">Paenibacillus vulneris</name>
    <dbReference type="NCBI Taxonomy" id="1133364"/>
    <lineage>
        <taxon>Bacteria</taxon>
        <taxon>Bacillati</taxon>
        <taxon>Bacillota</taxon>
        <taxon>Bacilli</taxon>
        <taxon>Bacillales</taxon>
        <taxon>Paenibacillaceae</taxon>
        <taxon>Paenibacillus</taxon>
    </lineage>
</organism>
<feature type="transmembrane region" description="Helical" evidence="7">
    <location>
        <begin position="191"/>
        <end position="213"/>
    </location>
</feature>
<keyword evidence="5 7" id="KW-1133">Transmembrane helix</keyword>
<keyword evidence="4 7" id="KW-0812">Transmembrane</keyword>
<feature type="transmembrane region" description="Helical" evidence="7">
    <location>
        <begin position="12"/>
        <end position="36"/>
    </location>
</feature>
<dbReference type="PANTHER" id="PTHR43744">
    <property type="entry name" value="ABC TRANSPORTER PERMEASE PROTEIN MG189-RELATED-RELATED"/>
    <property type="match status" value="1"/>
</dbReference>
<dbReference type="Proteomes" id="UP001597180">
    <property type="component" value="Unassembled WGS sequence"/>
</dbReference>
<evidence type="ECO:0000256" key="4">
    <source>
        <dbReference type="ARBA" id="ARBA00022692"/>
    </source>
</evidence>
<protein>
    <submittedName>
        <fullName evidence="9">Carbohydrate ABC transporter permease</fullName>
    </submittedName>
</protein>
<evidence type="ECO:0000313" key="10">
    <source>
        <dbReference type="Proteomes" id="UP001597180"/>
    </source>
</evidence>
<feature type="domain" description="ABC transmembrane type-1" evidence="8">
    <location>
        <begin position="78"/>
        <end position="270"/>
    </location>
</feature>
<dbReference type="RefSeq" id="WP_192703922.1">
    <property type="nucleotide sequence ID" value="NZ_BAABJG010000006.1"/>
</dbReference>
<dbReference type="CDD" id="cd06261">
    <property type="entry name" value="TM_PBP2"/>
    <property type="match status" value="1"/>
</dbReference>
<dbReference type="Pfam" id="PF00528">
    <property type="entry name" value="BPD_transp_1"/>
    <property type="match status" value="1"/>
</dbReference>
<feature type="transmembrane region" description="Helical" evidence="7">
    <location>
        <begin position="149"/>
        <end position="170"/>
    </location>
</feature>